<dbReference type="PANTHER" id="PTHR12265">
    <property type="entry name" value="TRANSMEMBRANE PROTEIN 53"/>
    <property type="match status" value="1"/>
</dbReference>
<comment type="subcellular location">
    <subcellularLocation>
        <location evidence="6">Endomembrane system</location>
        <topology evidence="6">Single-pass membrane protein</topology>
    </subcellularLocation>
    <subcellularLocation>
        <location evidence="1">Nucleus membrane</location>
    </subcellularLocation>
</comment>
<gene>
    <name evidence="8" type="ORF">BN1723_015014</name>
</gene>
<name>A0A0G4MNC5_VERLO</name>
<dbReference type="Pfam" id="PF05705">
    <property type="entry name" value="DUF829"/>
    <property type="match status" value="1"/>
</dbReference>
<sequence length="352" mass="38796">SSLASTNSRISAIHSNTWQLSKQVPTSQAISEARLDYWSGPDARDATLEQLRSTVTVTGRDSEHLTLPRKRTPGATMARRSEALRTNSAQNATTTFKCCYRLLPPSTLLYDPPSPSHDLTILFAWYGASDAHIAKYLSHHLILFPHTRLLLIKHPATHVLSRSRSQAALAPALSLIAGLPPPASENDHRLRLHVFSNGDAATLHRLLALLGPAALPPHVAVFDSCPAPFRFRRTHGALATGLPWPLAPVLYLLLAIYWLLNLPLRRSSSLDRAAAVLNEERVTATELRRTYVYSADDKMVGWKDVEAHADEAAAGGLDVRRERFVGSGHVAHARIDSARYWKVVTETFKKAA</sequence>
<evidence type="ECO:0000313" key="9">
    <source>
        <dbReference type="Proteomes" id="UP000045706"/>
    </source>
</evidence>
<evidence type="ECO:0000256" key="2">
    <source>
        <dbReference type="ARBA" id="ARBA00022692"/>
    </source>
</evidence>
<feature type="non-terminal residue" evidence="8">
    <location>
        <position position="1"/>
    </location>
</feature>
<organism evidence="8 9">
    <name type="scientific">Verticillium longisporum</name>
    <name type="common">Verticillium dahliae var. longisporum</name>
    <dbReference type="NCBI Taxonomy" id="100787"/>
    <lineage>
        <taxon>Eukaryota</taxon>
        <taxon>Fungi</taxon>
        <taxon>Dikarya</taxon>
        <taxon>Ascomycota</taxon>
        <taxon>Pezizomycotina</taxon>
        <taxon>Sordariomycetes</taxon>
        <taxon>Hypocreomycetidae</taxon>
        <taxon>Glomerellales</taxon>
        <taxon>Plectosphaerellaceae</taxon>
        <taxon>Verticillium</taxon>
    </lineage>
</organism>
<keyword evidence="2 7" id="KW-0812">Transmembrane</keyword>
<dbReference type="GO" id="GO:0031965">
    <property type="term" value="C:nuclear membrane"/>
    <property type="evidence" value="ECO:0007669"/>
    <property type="project" value="UniProtKB-SubCell"/>
</dbReference>
<dbReference type="AlphaFoldDB" id="A0A0G4MNC5"/>
<evidence type="ECO:0000256" key="3">
    <source>
        <dbReference type="ARBA" id="ARBA00022989"/>
    </source>
</evidence>
<evidence type="ECO:0000313" key="8">
    <source>
        <dbReference type="EMBL" id="CRK35741.1"/>
    </source>
</evidence>
<evidence type="ECO:0000256" key="5">
    <source>
        <dbReference type="ARBA" id="ARBA00023242"/>
    </source>
</evidence>
<evidence type="ECO:0000256" key="7">
    <source>
        <dbReference type="SAM" id="Phobius"/>
    </source>
</evidence>
<keyword evidence="4 7" id="KW-0472">Membrane</keyword>
<dbReference type="EMBL" id="CVQI01028113">
    <property type="protein sequence ID" value="CRK35741.1"/>
    <property type="molecule type" value="Genomic_DNA"/>
</dbReference>
<dbReference type="PANTHER" id="PTHR12265:SF30">
    <property type="entry name" value="TRANSMEMBRANE PROTEIN 53"/>
    <property type="match status" value="1"/>
</dbReference>
<keyword evidence="3 7" id="KW-1133">Transmembrane helix</keyword>
<dbReference type="InterPro" id="IPR008547">
    <property type="entry name" value="DUF829_TMEM53"/>
</dbReference>
<dbReference type="Proteomes" id="UP000045706">
    <property type="component" value="Unassembled WGS sequence"/>
</dbReference>
<reference evidence="9" key="1">
    <citation type="submission" date="2015-05" db="EMBL/GenBank/DDBJ databases">
        <authorList>
            <person name="Fogelqvist Johan"/>
        </authorList>
    </citation>
    <scope>NUCLEOTIDE SEQUENCE [LARGE SCALE GENOMIC DNA]</scope>
</reference>
<evidence type="ECO:0000256" key="1">
    <source>
        <dbReference type="ARBA" id="ARBA00004126"/>
    </source>
</evidence>
<accession>A0A0G4MNC5</accession>
<protein>
    <submittedName>
        <fullName evidence="8">Uncharacterized protein</fullName>
    </submittedName>
</protein>
<keyword evidence="5" id="KW-0539">Nucleus</keyword>
<proteinExistence type="predicted"/>
<evidence type="ECO:0000256" key="4">
    <source>
        <dbReference type="ARBA" id="ARBA00023136"/>
    </source>
</evidence>
<feature type="transmembrane region" description="Helical" evidence="7">
    <location>
        <begin position="242"/>
        <end position="260"/>
    </location>
</feature>
<evidence type="ECO:0000256" key="6">
    <source>
        <dbReference type="ARBA" id="ARBA00037847"/>
    </source>
</evidence>